<comment type="caution">
    <text evidence="1">The sequence shown here is derived from an EMBL/GenBank/DDBJ whole genome shotgun (WGS) entry which is preliminary data.</text>
</comment>
<evidence type="ECO:0000313" key="1">
    <source>
        <dbReference type="EMBL" id="RHK62856.1"/>
    </source>
</evidence>
<protein>
    <submittedName>
        <fullName evidence="1">Uncharacterized protein</fullName>
    </submittedName>
</protein>
<dbReference type="Proteomes" id="UP000284152">
    <property type="component" value="Unassembled WGS sequence"/>
</dbReference>
<reference evidence="1 2" key="1">
    <citation type="submission" date="2018-08" db="EMBL/GenBank/DDBJ databases">
        <title>A genome reference for cultivated species of the human gut microbiota.</title>
        <authorList>
            <person name="Zou Y."/>
            <person name="Xue W."/>
            <person name="Luo G."/>
        </authorList>
    </citation>
    <scope>NUCLEOTIDE SEQUENCE [LARGE SCALE GENOMIC DNA]</scope>
    <source>
        <strain evidence="1 2">AF42-21</strain>
    </source>
</reference>
<organism evidence="1 2">
    <name type="scientific">Dorea formicigenerans</name>
    <dbReference type="NCBI Taxonomy" id="39486"/>
    <lineage>
        <taxon>Bacteria</taxon>
        <taxon>Bacillati</taxon>
        <taxon>Bacillota</taxon>
        <taxon>Clostridia</taxon>
        <taxon>Lachnospirales</taxon>
        <taxon>Lachnospiraceae</taxon>
        <taxon>Dorea</taxon>
    </lineage>
</organism>
<dbReference type="EMBL" id="QRNS01000013">
    <property type="protein sequence ID" value="RHK62856.1"/>
    <property type="molecule type" value="Genomic_DNA"/>
</dbReference>
<name>A0A415H5V5_9FIRM</name>
<dbReference type="AlphaFoldDB" id="A0A415H5V5"/>
<accession>A0A415H5V5</accession>
<proteinExistence type="predicted"/>
<evidence type="ECO:0000313" key="2">
    <source>
        <dbReference type="Proteomes" id="UP000284152"/>
    </source>
</evidence>
<sequence length="102" mass="11468">MTDEEKEKFYVNLTLTYTGREYYEEDYIIFLRNDNVYEGDLYDGDDTIGLSPGIYRVISSKAEGGRGAALGDIYLLTPGEDVTLNVDYTSSKATIINDENAK</sequence>
<gene>
    <name evidence="1" type="ORF">DW054_09540</name>
</gene>